<evidence type="ECO:0000313" key="1">
    <source>
        <dbReference type="EMBL" id="KAF8672936.1"/>
    </source>
</evidence>
<name>A0A835EA65_9POAL</name>
<sequence length="21" mass="2273">MSCQAGLPLVFYPPRQPHGSS</sequence>
<accession>A0A835EA65</accession>
<comment type="caution">
    <text evidence="1">The sequence shown here is derived from an EMBL/GenBank/DDBJ whole genome shotgun (WGS) entry which is preliminary data.</text>
</comment>
<dbReference type="EMBL" id="JACEFO010002211">
    <property type="protein sequence ID" value="KAF8672936.1"/>
    <property type="molecule type" value="Genomic_DNA"/>
</dbReference>
<keyword evidence="3" id="KW-1185">Reference proteome</keyword>
<dbReference type="Proteomes" id="UP000636709">
    <property type="component" value="Unassembled WGS sequence"/>
</dbReference>
<reference evidence="1" key="1">
    <citation type="submission" date="2020-07" db="EMBL/GenBank/DDBJ databases">
        <title>Genome sequence and genetic diversity analysis of an under-domesticated orphan crop, white fonio (Digitaria exilis).</title>
        <authorList>
            <person name="Bennetzen J.L."/>
            <person name="Chen S."/>
            <person name="Ma X."/>
            <person name="Wang X."/>
            <person name="Yssel A.E.J."/>
            <person name="Chaluvadi S.R."/>
            <person name="Johnson M."/>
            <person name="Gangashetty P."/>
            <person name="Hamidou F."/>
            <person name="Sanogo M.D."/>
            <person name="Zwaenepoel A."/>
            <person name="Wallace J."/>
            <person name="Van De Peer Y."/>
            <person name="Van Deynze A."/>
        </authorList>
    </citation>
    <scope>NUCLEOTIDE SEQUENCE</scope>
    <source>
        <tissue evidence="1">Leaves</tissue>
    </source>
</reference>
<proteinExistence type="predicted"/>
<organism evidence="1 3">
    <name type="scientific">Digitaria exilis</name>
    <dbReference type="NCBI Taxonomy" id="1010633"/>
    <lineage>
        <taxon>Eukaryota</taxon>
        <taxon>Viridiplantae</taxon>
        <taxon>Streptophyta</taxon>
        <taxon>Embryophyta</taxon>
        <taxon>Tracheophyta</taxon>
        <taxon>Spermatophyta</taxon>
        <taxon>Magnoliopsida</taxon>
        <taxon>Liliopsida</taxon>
        <taxon>Poales</taxon>
        <taxon>Poaceae</taxon>
        <taxon>PACMAD clade</taxon>
        <taxon>Panicoideae</taxon>
        <taxon>Panicodae</taxon>
        <taxon>Paniceae</taxon>
        <taxon>Anthephorinae</taxon>
        <taxon>Digitaria</taxon>
    </lineage>
</organism>
<gene>
    <name evidence="2" type="ORF">HU200_008061</name>
    <name evidence="1" type="ORF">HU200_049130</name>
</gene>
<evidence type="ECO:0000313" key="3">
    <source>
        <dbReference type="Proteomes" id="UP000636709"/>
    </source>
</evidence>
<evidence type="ECO:0000313" key="2">
    <source>
        <dbReference type="EMBL" id="KAF8765893.1"/>
    </source>
</evidence>
<dbReference type="AlphaFoldDB" id="A0A835EA65"/>
<protein>
    <submittedName>
        <fullName evidence="1">Uncharacterized protein</fullName>
    </submittedName>
</protein>
<dbReference type="EMBL" id="JACEFO010000541">
    <property type="protein sequence ID" value="KAF8765893.1"/>
    <property type="molecule type" value="Genomic_DNA"/>
</dbReference>